<dbReference type="PANTHER" id="PTHR22954:SF3">
    <property type="entry name" value="PROTEIN CBG08539"/>
    <property type="match status" value="1"/>
</dbReference>
<feature type="compositionally biased region" description="Polar residues" evidence="1">
    <location>
        <begin position="288"/>
        <end position="300"/>
    </location>
</feature>
<dbReference type="Proteomes" id="UP001321473">
    <property type="component" value="Unassembled WGS sequence"/>
</dbReference>
<dbReference type="PANTHER" id="PTHR22954">
    <property type="entry name" value="RETROVIRAL PROTEASE-RELATED"/>
    <property type="match status" value="1"/>
</dbReference>
<organism evidence="2 3">
    <name type="scientific">Amblyomma americanum</name>
    <name type="common">Lone star tick</name>
    <dbReference type="NCBI Taxonomy" id="6943"/>
    <lineage>
        <taxon>Eukaryota</taxon>
        <taxon>Metazoa</taxon>
        <taxon>Ecdysozoa</taxon>
        <taxon>Arthropoda</taxon>
        <taxon>Chelicerata</taxon>
        <taxon>Arachnida</taxon>
        <taxon>Acari</taxon>
        <taxon>Parasitiformes</taxon>
        <taxon>Ixodida</taxon>
        <taxon>Ixodoidea</taxon>
        <taxon>Ixodidae</taxon>
        <taxon>Amblyomminae</taxon>
        <taxon>Amblyomma</taxon>
    </lineage>
</organism>
<evidence type="ECO:0000313" key="2">
    <source>
        <dbReference type="EMBL" id="KAK8776113.1"/>
    </source>
</evidence>
<dbReference type="Pfam" id="PF03564">
    <property type="entry name" value="DUF1759"/>
    <property type="match status" value="1"/>
</dbReference>
<gene>
    <name evidence="2" type="ORF">V5799_030542</name>
</gene>
<proteinExistence type="predicted"/>
<accession>A0AAQ4ENR5</accession>
<feature type="region of interest" description="Disordered" evidence="1">
    <location>
        <begin position="286"/>
        <end position="310"/>
    </location>
</feature>
<protein>
    <recommendedName>
        <fullName evidence="4">Tick transposon</fullName>
    </recommendedName>
</protein>
<name>A0AAQ4ENR5_AMBAM</name>
<dbReference type="AlphaFoldDB" id="A0AAQ4ENR5"/>
<sequence length="341" mass="38099">MERLLKKRRVLRSQITKLTNETEERQASLTITEAVSFHARLIKLQPQLEHVNEEIEPLVPEEDAENEYQQVYDYQDRITACLAGLQLRVDSGSSTTQDAVNSAGSGTTIQTTTPAPITTTSVKTRVKLPKIELIKFTGRRSDWQAFWEVFEQVVDKNEDLTGADRFHCLRASVTGDAAAALAGLPSTSRCYDDAIQLLRKRFGNEELLVQEHLKSLIDLKPVRSSEDVRGLRRLYDTLAAHIRGLEALGRKLDTFSSMLLPIAQRAMPRDILLDFNQRCVVDTDRLASEQQGSVSDASSHTPDETGKGTVSSFSKLLSFLRVEVESRELGCTTRHGPLSTT</sequence>
<reference evidence="2 3" key="1">
    <citation type="journal article" date="2023" name="Arcadia Sci">
        <title>De novo assembly of a long-read Amblyomma americanum tick genome.</title>
        <authorList>
            <person name="Chou S."/>
            <person name="Poskanzer K.E."/>
            <person name="Rollins M."/>
            <person name="Thuy-Boun P.S."/>
        </authorList>
    </citation>
    <scope>NUCLEOTIDE SEQUENCE [LARGE SCALE GENOMIC DNA]</scope>
    <source>
        <strain evidence="2">F_SG_1</strain>
        <tissue evidence="2">Salivary glands</tissue>
    </source>
</reference>
<evidence type="ECO:0000256" key="1">
    <source>
        <dbReference type="SAM" id="MobiDB-lite"/>
    </source>
</evidence>
<dbReference type="EMBL" id="JARKHS020013354">
    <property type="protein sequence ID" value="KAK8776113.1"/>
    <property type="molecule type" value="Genomic_DNA"/>
</dbReference>
<evidence type="ECO:0000313" key="3">
    <source>
        <dbReference type="Proteomes" id="UP001321473"/>
    </source>
</evidence>
<evidence type="ECO:0008006" key="4">
    <source>
        <dbReference type="Google" id="ProtNLM"/>
    </source>
</evidence>
<comment type="caution">
    <text evidence="2">The sequence shown here is derived from an EMBL/GenBank/DDBJ whole genome shotgun (WGS) entry which is preliminary data.</text>
</comment>
<keyword evidence="3" id="KW-1185">Reference proteome</keyword>
<dbReference type="InterPro" id="IPR005312">
    <property type="entry name" value="DUF1759"/>
</dbReference>